<reference evidence="2" key="3">
    <citation type="submission" date="2022-01" db="UniProtKB">
        <authorList>
            <consortium name="EnsemblPlants"/>
        </authorList>
    </citation>
    <scope>IDENTIFICATION</scope>
    <source>
        <strain evidence="2">subsp. vulgare</strain>
    </source>
</reference>
<evidence type="ECO:0000256" key="1">
    <source>
        <dbReference type="SAM" id="MobiDB-lite"/>
    </source>
</evidence>
<sequence length="120" mass="12982">MVTAGAGYGGRDDFGRRGGLRYDEDVDDRGRGVGRKCHNDGEAGRSVLRPLVSERQREATATGNVTVAARLLALGEEFDLQATLCSTLMDHTLHCDEPLPHDGIDSANDGDFGNKEVYVF</sequence>
<evidence type="ECO:0000313" key="3">
    <source>
        <dbReference type="Proteomes" id="UP000011116"/>
    </source>
</evidence>
<dbReference type="Proteomes" id="UP000011116">
    <property type="component" value="Chromosome 5H"/>
</dbReference>
<name>A0A8I6XQ72_HORVV</name>
<evidence type="ECO:0000313" key="2">
    <source>
        <dbReference type="EnsemblPlants" id="HORVU.MOREX.r3.5HG0493900.1.CDS1"/>
    </source>
</evidence>
<reference evidence="3" key="1">
    <citation type="journal article" date="2012" name="Nature">
        <title>A physical, genetic and functional sequence assembly of the barley genome.</title>
        <authorList>
            <consortium name="The International Barley Genome Sequencing Consortium"/>
            <person name="Mayer K.F."/>
            <person name="Waugh R."/>
            <person name="Brown J.W."/>
            <person name="Schulman A."/>
            <person name="Langridge P."/>
            <person name="Platzer M."/>
            <person name="Fincher G.B."/>
            <person name="Muehlbauer G.J."/>
            <person name="Sato K."/>
            <person name="Close T.J."/>
            <person name="Wise R.P."/>
            <person name="Stein N."/>
        </authorList>
    </citation>
    <scope>NUCLEOTIDE SEQUENCE [LARGE SCALE GENOMIC DNA]</scope>
    <source>
        <strain evidence="3">cv. Morex</strain>
    </source>
</reference>
<accession>A0A8I6XQ72</accession>
<protein>
    <submittedName>
        <fullName evidence="2">Uncharacterized protein</fullName>
    </submittedName>
</protein>
<organism evidence="2 3">
    <name type="scientific">Hordeum vulgare subsp. vulgare</name>
    <name type="common">Domesticated barley</name>
    <dbReference type="NCBI Taxonomy" id="112509"/>
    <lineage>
        <taxon>Eukaryota</taxon>
        <taxon>Viridiplantae</taxon>
        <taxon>Streptophyta</taxon>
        <taxon>Embryophyta</taxon>
        <taxon>Tracheophyta</taxon>
        <taxon>Spermatophyta</taxon>
        <taxon>Magnoliopsida</taxon>
        <taxon>Liliopsida</taxon>
        <taxon>Poales</taxon>
        <taxon>Poaceae</taxon>
        <taxon>BOP clade</taxon>
        <taxon>Pooideae</taxon>
        <taxon>Triticodae</taxon>
        <taxon>Triticeae</taxon>
        <taxon>Hordeinae</taxon>
        <taxon>Hordeum</taxon>
    </lineage>
</organism>
<feature type="region of interest" description="Disordered" evidence="1">
    <location>
        <begin position="1"/>
        <end position="21"/>
    </location>
</feature>
<proteinExistence type="predicted"/>
<dbReference type="AlphaFoldDB" id="A0A8I6XQ72"/>
<feature type="compositionally biased region" description="Basic and acidic residues" evidence="1">
    <location>
        <begin position="10"/>
        <end position="21"/>
    </location>
</feature>
<dbReference type="Gramene" id="HORVU.MOREX.r3.5HG0493900.1">
    <property type="protein sequence ID" value="HORVU.MOREX.r3.5HG0493900.1.CDS1"/>
    <property type="gene ID" value="HORVU.MOREX.r3.5HG0493900"/>
</dbReference>
<dbReference type="EnsemblPlants" id="HORVU.MOREX.r3.5HG0493900.1">
    <property type="protein sequence ID" value="HORVU.MOREX.r3.5HG0493900.1.CDS1"/>
    <property type="gene ID" value="HORVU.MOREX.r3.5HG0493900"/>
</dbReference>
<reference evidence="2" key="2">
    <citation type="submission" date="2020-10" db="EMBL/GenBank/DDBJ databases">
        <authorList>
            <person name="Scholz U."/>
            <person name="Mascher M."/>
            <person name="Fiebig A."/>
        </authorList>
    </citation>
    <scope>NUCLEOTIDE SEQUENCE [LARGE SCALE GENOMIC DNA]</scope>
    <source>
        <strain evidence="2">cv. Morex</strain>
    </source>
</reference>
<keyword evidence="3" id="KW-1185">Reference proteome</keyword>